<evidence type="ECO:0000256" key="9">
    <source>
        <dbReference type="ARBA" id="ARBA00023010"/>
    </source>
</evidence>
<evidence type="ECO:0000256" key="6">
    <source>
        <dbReference type="ARBA" id="ARBA00022816"/>
    </source>
</evidence>
<accession>A0A179ICZ5</accession>
<evidence type="ECO:0000256" key="7">
    <source>
        <dbReference type="ARBA" id="ARBA00022927"/>
    </source>
</evidence>
<feature type="transmembrane region" description="Helical" evidence="14">
    <location>
        <begin position="218"/>
        <end position="241"/>
    </location>
</feature>
<evidence type="ECO:0000256" key="13">
    <source>
        <dbReference type="SAM" id="MobiDB-lite"/>
    </source>
</evidence>
<feature type="region of interest" description="Disordered" evidence="13">
    <location>
        <begin position="612"/>
        <end position="670"/>
    </location>
</feature>
<dbReference type="Proteomes" id="UP000243081">
    <property type="component" value="Unassembled WGS sequence"/>
</dbReference>
<dbReference type="Pfam" id="PF09531">
    <property type="entry name" value="Ndc1_Nup"/>
    <property type="match status" value="1"/>
</dbReference>
<keyword evidence="12" id="KW-0539">Nucleus</keyword>
<keyword evidence="11 14" id="KW-0472">Membrane</keyword>
<dbReference type="EMBL" id="LUKN01001838">
    <property type="protein sequence ID" value="OAR00143.1"/>
    <property type="molecule type" value="Genomic_DNA"/>
</dbReference>
<feature type="transmembrane region" description="Helical" evidence="14">
    <location>
        <begin position="29"/>
        <end position="52"/>
    </location>
</feature>
<evidence type="ECO:0000256" key="14">
    <source>
        <dbReference type="SAM" id="Phobius"/>
    </source>
</evidence>
<feature type="compositionally biased region" description="Basic and acidic residues" evidence="13">
    <location>
        <begin position="629"/>
        <end position="642"/>
    </location>
</feature>
<dbReference type="AlphaFoldDB" id="A0A179ICZ5"/>
<evidence type="ECO:0000256" key="2">
    <source>
        <dbReference type="ARBA" id="ARBA00004567"/>
    </source>
</evidence>
<dbReference type="PANTHER" id="PTHR13269:SF6">
    <property type="entry name" value="NUCLEOPORIN NDC1"/>
    <property type="match status" value="1"/>
</dbReference>
<keyword evidence="7" id="KW-0653">Protein transport</keyword>
<keyword evidence="9" id="KW-0811">Translocation</keyword>
<protein>
    <recommendedName>
        <fullName evidence="17">Nucleoporin NDC1</fullName>
    </recommendedName>
</protein>
<comment type="caution">
    <text evidence="15">The sequence shown here is derived from an EMBL/GenBank/DDBJ whole genome shotgun (WGS) entry which is preliminary data.</text>
</comment>
<dbReference type="GO" id="GO:0005816">
    <property type="term" value="C:spindle pole body"/>
    <property type="evidence" value="ECO:0007669"/>
    <property type="project" value="TreeGrafter"/>
</dbReference>
<keyword evidence="5 14" id="KW-0812">Transmembrane</keyword>
<sequence length="670" mass="75242">MAAAAVRRAPYKDTLQPALHRRFSSTATLLLGVAYLEALALASWSSFLWSWFPLGPAGIRTAFIFLCGLAILILRIAHYHVGVKTESGAQTLRSSLFSFQTYETLFWYSVSSFLFLPVYLSSLNDSSGLRWVTYFSGDRARLNERPIFLACYLGTCAVMQTVVHYQFDLDRLVFAKPVAEKEEVQTKSGGFLTGSSQRIVQQFPTVFAGCIKQATYSLILAMVLYYALLRTLTWSWALMLFRPFYNLPRTNIAPSSWPTDLFLMVRCVYAGALLNAVWAAGNTAFSIFMAKAPLKAGKPFSAESKDPNDSLLNGMKSKKPSVQCFAMWELAIIAQDFEAQRKAIFADIDRKEGPMWSQVYAICMTVLKVMEERVDAYGKPLLPAAPVQAPQEPKQRVSAPPRQDEIFTKGRATHSGVEKAWDQIVRSPGSSPMAELSPIAKKTWRQTRDRVLTKEQQEAVSKESIQSYIDHAASHLLRLEWIGSIFRQDFSTEFAAAVLGQPYAEPTVYVHAVQALCQLAIHSLAEDQYGNVHRDVPSIIRTLTIIIKKVEGLKGRFPVHWTDSSRRRESPEVDQVLDAMRLGLEQIVAKFEPYSSDLRLNLADLRLAKEAMAKPQPAPEPGPVMTGNEGKEKSSKRVDLTKSKPITQRKAEPAVRQRLEPRRPEMEQVR</sequence>
<evidence type="ECO:0000256" key="8">
    <source>
        <dbReference type="ARBA" id="ARBA00022989"/>
    </source>
</evidence>
<feature type="transmembrane region" description="Helical" evidence="14">
    <location>
        <begin position="147"/>
        <end position="167"/>
    </location>
</feature>
<keyword evidence="4" id="KW-0813">Transport</keyword>
<comment type="similarity">
    <text evidence="3">Belongs to the NDC1 family.</text>
</comment>
<dbReference type="GO" id="GO:0106166">
    <property type="term" value="F:spindle pole body-nuclear membrane anchor activity"/>
    <property type="evidence" value="ECO:0007669"/>
    <property type="project" value="TreeGrafter"/>
</dbReference>
<dbReference type="GO" id="GO:0070631">
    <property type="term" value="P:spindle pole body localization"/>
    <property type="evidence" value="ECO:0007669"/>
    <property type="project" value="TreeGrafter"/>
</dbReference>
<evidence type="ECO:0000256" key="1">
    <source>
        <dbReference type="ARBA" id="ARBA00004232"/>
    </source>
</evidence>
<proteinExistence type="inferred from homology"/>
<gene>
    <name evidence="15" type="ORF">LLEC1_06918</name>
</gene>
<evidence type="ECO:0000256" key="3">
    <source>
        <dbReference type="ARBA" id="ARBA00005760"/>
    </source>
</evidence>
<name>A0A179ICZ5_CORDF</name>
<dbReference type="GO" id="GO:0051028">
    <property type="term" value="P:mRNA transport"/>
    <property type="evidence" value="ECO:0007669"/>
    <property type="project" value="UniProtKB-KW"/>
</dbReference>
<feature type="compositionally biased region" description="Basic and acidic residues" evidence="13">
    <location>
        <begin position="649"/>
        <end position="670"/>
    </location>
</feature>
<organism evidence="15 16">
    <name type="scientific">Cordyceps confragosa</name>
    <name type="common">Lecanicillium lecanii</name>
    <dbReference type="NCBI Taxonomy" id="2714763"/>
    <lineage>
        <taxon>Eukaryota</taxon>
        <taxon>Fungi</taxon>
        <taxon>Dikarya</taxon>
        <taxon>Ascomycota</taxon>
        <taxon>Pezizomycotina</taxon>
        <taxon>Sordariomycetes</taxon>
        <taxon>Hypocreomycetidae</taxon>
        <taxon>Hypocreales</taxon>
        <taxon>Cordycipitaceae</taxon>
        <taxon>Akanthomyces</taxon>
    </lineage>
</organism>
<dbReference type="OrthoDB" id="67850at2759"/>
<dbReference type="PANTHER" id="PTHR13269">
    <property type="entry name" value="NUCLEOPORIN NDC1"/>
    <property type="match status" value="1"/>
</dbReference>
<dbReference type="GO" id="GO:0015031">
    <property type="term" value="P:protein transport"/>
    <property type="evidence" value="ECO:0007669"/>
    <property type="project" value="UniProtKB-KW"/>
</dbReference>
<evidence type="ECO:0000256" key="10">
    <source>
        <dbReference type="ARBA" id="ARBA00023132"/>
    </source>
</evidence>
<evidence type="ECO:0000256" key="11">
    <source>
        <dbReference type="ARBA" id="ARBA00023136"/>
    </source>
</evidence>
<reference evidence="15 16" key="1">
    <citation type="submission" date="2016-03" db="EMBL/GenBank/DDBJ databases">
        <title>Fine-scale spatial genetic structure of a fungal parasite of coffee scale insects.</title>
        <authorList>
            <person name="Jackson D."/>
            <person name="Zemenick K.A."/>
            <person name="Malloure B."/>
            <person name="Quandt C.A."/>
            <person name="James T.Y."/>
        </authorList>
    </citation>
    <scope>NUCLEOTIDE SEQUENCE [LARGE SCALE GENOMIC DNA]</scope>
    <source>
        <strain evidence="15 16">UM487</strain>
    </source>
</reference>
<feature type="transmembrane region" description="Helical" evidence="14">
    <location>
        <begin position="102"/>
        <end position="120"/>
    </location>
</feature>
<evidence type="ECO:0000313" key="16">
    <source>
        <dbReference type="Proteomes" id="UP000243081"/>
    </source>
</evidence>
<keyword evidence="6" id="KW-0509">mRNA transport</keyword>
<dbReference type="GO" id="GO:0031965">
    <property type="term" value="C:nuclear membrane"/>
    <property type="evidence" value="ECO:0007669"/>
    <property type="project" value="UniProtKB-SubCell"/>
</dbReference>
<dbReference type="GO" id="GO:0070762">
    <property type="term" value="C:nuclear pore transmembrane ring"/>
    <property type="evidence" value="ECO:0007669"/>
    <property type="project" value="TreeGrafter"/>
</dbReference>
<evidence type="ECO:0000256" key="5">
    <source>
        <dbReference type="ARBA" id="ARBA00022692"/>
    </source>
</evidence>
<dbReference type="GO" id="GO:0006999">
    <property type="term" value="P:nuclear pore organization"/>
    <property type="evidence" value="ECO:0007669"/>
    <property type="project" value="TreeGrafter"/>
</dbReference>
<feature type="transmembrane region" description="Helical" evidence="14">
    <location>
        <begin position="58"/>
        <end position="81"/>
    </location>
</feature>
<evidence type="ECO:0000256" key="4">
    <source>
        <dbReference type="ARBA" id="ARBA00022448"/>
    </source>
</evidence>
<dbReference type="InterPro" id="IPR019049">
    <property type="entry name" value="Nucleoporin_prot_Ndc1/Nup"/>
</dbReference>
<dbReference type="OMA" id="WQTANLF"/>
<keyword evidence="8 14" id="KW-1133">Transmembrane helix</keyword>
<keyword evidence="10" id="KW-0906">Nuclear pore complex</keyword>
<evidence type="ECO:0008006" key="17">
    <source>
        <dbReference type="Google" id="ProtNLM"/>
    </source>
</evidence>
<keyword evidence="16" id="KW-1185">Reference proteome</keyword>
<comment type="subcellular location">
    <subcellularLocation>
        <location evidence="1">Nucleus membrane</location>
        <topology evidence="1">Multi-pass membrane protein</topology>
    </subcellularLocation>
    <subcellularLocation>
        <location evidence="2">Nucleus</location>
        <location evidence="2">Nuclear pore complex</location>
    </subcellularLocation>
</comment>
<evidence type="ECO:0000256" key="12">
    <source>
        <dbReference type="ARBA" id="ARBA00023242"/>
    </source>
</evidence>
<evidence type="ECO:0000313" key="15">
    <source>
        <dbReference type="EMBL" id="OAR00143.1"/>
    </source>
</evidence>